<keyword evidence="10" id="KW-1185">Reference proteome</keyword>
<feature type="transmembrane region" description="Helical" evidence="8">
    <location>
        <begin position="28"/>
        <end position="47"/>
    </location>
</feature>
<feature type="transmembrane region" description="Helical" evidence="8">
    <location>
        <begin position="114"/>
        <end position="133"/>
    </location>
</feature>
<gene>
    <name evidence="9" type="ORF">OS242_20900</name>
</gene>
<feature type="compositionally biased region" description="Basic and acidic residues" evidence="7">
    <location>
        <begin position="1"/>
        <end position="12"/>
    </location>
</feature>
<dbReference type="Proteomes" id="UP001208017">
    <property type="component" value="Unassembled WGS sequence"/>
</dbReference>
<sequence length="354" mass="37382">MERGTEAAKETARTAGRMAQQDSGTARLHFVGGVVFTGLVAVLGFALSKVPGFAYMGPMACSLLLAMAFRQVAGYPEPLRNGIAFSSKKLLRVAIVLYGLKLNIDVVLAQGLGLLGFAAVTIVFSLLVTMWLAKWWKADTGLSLLLGVGTGVCGAAAIAAVTPIVKAKEEDTAVAMGMITLIGTVLAVLYTVVGPLLPMSATEYGVWAGLSLHELAQVALAGAPLGANALGMALLAKLSRVFLLLPLCLVLILWQRRRGKGDEARGRVEFPWFLVGFLVMSVFGSYVWGPVIPEPQIATDAVAKTTTFLMSMAMVGMGLNVSLRELRSKALRPLAVLGTASILLTVLTYFIAVL</sequence>
<proteinExistence type="inferred from homology"/>
<evidence type="ECO:0000256" key="1">
    <source>
        <dbReference type="ARBA" id="ARBA00004651"/>
    </source>
</evidence>
<evidence type="ECO:0000256" key="4">
    <source>
        <dbReference type="ARBA" id="ARBA00022692"/>
    </source>
</evidence>
<comment type="caution">
    <text evidence="9">The sequence shown here is derived from an EMBL/GenBank/DDBJ whole genome shotgun (WGS) entry which is preliminary data.</text>
</comment>
<feature type="transmembrane region" description="Helical" evidence="8">
    <location>
        <begin position="140"/>
        <end position="161"/>
    </location>
</feature>
<evidence type="ECO:0000256" key="3">
    <source>
        <dbReference type="ARBA" id="ARBA00022475"/>
    </source>
</evidence>
<feature type="transmembrane region" description="Helical" evidence="8">
    <location>
        <begin position="270"/>
        <end position="289"/>
    </location>
</feature>
<keyword evidence="3" id="KW-1003">Cell membrane</keyword>
<evidence type="ECO:0000313" key="10">
    <source>
        <dbReference type="Proteomes" id="UP001208017"/>
    </source>
</evidence>
<dbReference type="RefSeq" id="WP_267153618.1">
    <property type="nucleotide sequence ID" value="NZ_JAPMLT010000019.1"/>
</dbReference>
<evidence type="ECO:0000256" key="6">
    <source>
        <dbReference type="ARBA" id="ARBA00023136"/>
    </source>
</evidence>
<comment type="similarity">
    <text evidence="2">Belongs to the UPF0324 family.</text>
</comment>
<feature type="transmembrane region" description="Helical" evidence="8">
    <location>
        <begin position="301"/>
        <end position="322"/>
    </location>
</feature>
<dbReference type="PANTHER" id="PTHR30106">
    <property type="entry name" value="INNER MEMBRANE PROTEIN YEIH-RELATED"/>
    <property type="match status" value="1"/>
</dbReference>
<accession>A0ABT3X637</accession>
<evidence type="ECO:0000256" key="5">
    <source>
        <dbReference type="ARBA" id="ARBA00022989"/>
    </source>
</evidence>
<feature type="transmembrane region" description="Helical" evidence="8">
    <location>
        <begin position="173"/>
        <end position="192"/>
    </location>
</feature>
<dbReference type="EMBL" id="JAPMLT010000019">
    <property type="protein sequence ID" value="MCX7572371.1"/>
    <property type="molecule type" value="Genomic_DNA"/>
</dbReference>
<evidence type="ECO:0000256" key="8">
    <source>
        <dbReference type="SAM" id="Phobius"/>
    </source>
</evidence>
<feature type="transmembrane region" description="Helical" evidence="8">
    <location>
        <begin position="229"/>
        <end position="254"/>
    </location>
</feature>
<comment type="subcellular location">
    <subcellularLocation>
        <location evidence="1">Cell membrane</location>
        <topology evidence="1">Multi-pass membrane protein</topology>
    </subcellularLocation>
</comment>
<name>A0ABT3X637_9BACL</name>
<keyword evidence="6 8" id="KW-0472">Membrane</keyword>
<feature type="transmembrane region" description="Helical" evidence="8">
    <location>
        <begin position="334"/>
        <end position="352"/>
    </location>
</feature>
<feature type="region of interest" description="Disordered" evidence="7">
    <location>
        <begin position="1"/>
        <end position="20"/>
    </location>
</feature>
<keyword evidence="5 8" id="KW-1133">Transmembrane helix</keyword>
<reference evidence="9 10" key="1">
    <citation type="submission" date="2022-11" db="EMBL/GenBank/DDBJ databases">
        <title>Study of microbial diversity in lake waters.</title>
        <authorList>
            <person name="Zhang J."/>
        </authorList>
    </citation>
    <scope>NUCLEOTIDE SEQUENCE [LARGE SCALE GENOMIC DNA]</scope>
    <source>
        <strain evidence="9 10">DT12</strain>
    </source>
</reference>
<dbReference type="Pfam" id="PF03601">
    <property type="entry name" value="Cons_hypoth698"/>
    <property type="match status" value="1"/>
</dbReference>
<dbReference type="PANTHER" id="PTHR30106:SF2">
    <property type="entry name" value="UPF0324 INNER MEMBRANE PROTEIN YEIH"/>
    <property type="match status" value="1"/>
</dbReference>
<evidence type="ECO:0000313" key="9">
    <source>
        <dbReference type="EMBL" id="MCX7572371.1"/>
    </source>
</evidence>
<organism evidence="9 10">
    <name type="scientific">Tumebacillus lacus</name>
    <dbReference type="NCBI Taxonomy" id="2995335"/>
    <lineage>
        <taxon>Bacteria</taxon>
        <taxon>Bacillati</taxon>
        <taxon>Bacillota</taxon>
        <taxon>Bacilli</taxon>
        <taxon>Bacillales</taxon>
        <taxon>Alicyclobacillaceae</taxon>
        <taxon>Tumebacillus</taxon>
    </lineage>
</organism>
<dbReference type="InterPro" id="IPR018383">
    <property type="entry name" value="UPF0324_pro"/>
</dbReference>
<feature type="transmembrane region" description="Helical" evidence="8">
    <location>
        <begin position="53"/>
        <end position="69"/>
    </location>
</feature>
<evidence type="ECO:0000256" key="2">
    <source>
        <dbReference type="ARBA" id="ARBA00007977"/>
    </source>
</evidence>
<protein>
    <submittedName>
        <fullName evidence="9">Sulfate exporter family transporter</fullName>
    </submittedName>
</protein>
<keyword evidence="4 8" id="KW-0812">Transmembrane</keyword>
<evidence type="ECO:0000256" key="7">
    <source>
        <dbReference type="SAM" id="MobiDB-lite"/>
    </source>
</evidence>